<gene>
    <name evidence="1" type="ORF">AGABI1DRAFT_129992</name>
</gene>
<sequence>MDANNVVYLWDDIACPANAQWLQVAAWQVGASERSEWLSEDVRMVGQVDFKASALGAIGDHEETEHPLVAAQFRLALCRPTAYPEWAVIWDVCRARLREVVVNRTCRATLGPMFPISGDHLHLHHSIFERNVSERRWTIPPHRQAEVAQILHGYRMVPVPVHIEDSLSGESLYVPVDFYGVALENALVDVKFKVFHLRSADNDGQSVSVHAVLKDHPRLGVEPLRKYMVKSTTVD</sequence>
<dbReference type="EMBL" id="JH971394">
    <property type="protein sequence ID" value="EKM77708.1"/>
    <property type="molecule type" value="Genomic_DNA"/>
</dbReference>
<dbReference type="InParanoid" id="K5X3G9"/>
<organism evidence="1 2">
    <name type="scientific">Agaricus bisporus var. burnettii (strain JB137-S8 / ATCC MYA-4627 / FGSC 10392)</name>
    <name type="common">White button mushroom</name>
    <dbReference type="NCBI Taxonomy" id="597362"/>
    <lineage>
        <taxon>Eukaryota</taxon>
        <taxon>Fungi</taxon>
        <taxon>Dikarya</taxon>
        <taxon>Basidiomycota</taxon>
        <taxon>Agaricomycotina</taxon>
        <taxon>Agaricomycetes</taxon>
        <taxon>Agaricomycetidae</taxon>
        <taxon>Agaricales</taxon>
        <taxon>Agaricineae</taxon>
        <taxon>Agaricaceae</taxon>
        <taxon>Agaricus</taxon>
    </lineage>
</organism>
<dbReference type="KEGG" id="abp:AGABI1DRAFT129992"/>
<dbReference type="HOGENOM" id="CLU_1179915_0_0_1"/>
<dbReference type="GeneID" id="18827120"/>
<protein>
    <submittedName>
        <fullName evidence="1">Uncharacterized protein</fullName>
    </submittedName>
</protein>
<keyword evidence="2" id="KW-1185">Reference proteome</keyword>
<evidence type="ECO:0000313" key="1">
    <source>
        <dbReference type="EMBL" id="EKM77708.1"/>
    </source>
</evidence>
<evidence type="ECO:0000313" key="2">
    <source>
        <dbReference type="Proteomes" id="UP000008493"/>
    </source>
</evidence>
<proteinExistence type="predicted"/>
<name>K5X3G9_AGABU</name>
<dbReference type="RefSeq" id="XP_007331572.1">
    <property type="nucleotide sequence ID" value="XM_007331510.1"/>
</dbReference>
<accession>K5X3G9</accession>
<reference evidence="2" key="1">
    <citation type="journal article" date="2012" name="Proc. Natl. Acad. Sci. U.S.A.">
        <title>Genome sequence of the button mushroom Agaricus bisporus reveals mechanisms governing adaptation to a humic-rich ecological niche.</title>
        <authorList>
            <person name="Morin E."/>
            <person name="Kohler A."/>
            <person name="Baker A.R."/>
            <person name="Foulongne-Oriol M."/>
            <person name="Lombard V."/>
            <person name="Nagy L.G."/>
            <person name="Ohm R.A."/>
            <person name="Patyshakuliyeva A."/>
            <person name="Brun A."/>
            <person name="Aerts A.L."/>
            <person name="Bailey A.M."/>
            <person name="Billette C."/>
            <person name="Coutinho P.M."/>
            <person name="Deakin G."/>
            <person name="Doddapaneni H."/>
            <person name="Floudas D."/>
            <person name="Grimwood J."/>
            <person name="Hilden K."/>
            <person name="Kuees U."/>
            <person name="LaButti K.M."/>
            <person name="Lapidus A."/>
            <person name="Lindquist E.A."/>
            <person name="Lucas S.M."/>
            <person name="Murat C."/>
            <person name="Riley R.W."/>
            <person name="Salamov A.A."/>
            <person name="Schmutz J."/>
            <person name="Subramanian V."/>
            <person name="Woesten H.A.B."/>
            <person name="Xu J."/>
            <person name="Eastwood D.C."/>
            <person name="Foster G.D."/>
            <person name="Sonnenberg A.S."/>
            <person name="Cullen D."/>
            <person name="de Vries R.P."/>
            <person name="Lundell T."/>
            <person name="Hibbett D.S."/>
            <person name="Henrissat B."/>
            <person name="Burton K.S."/>
            <person name="Kerrigan R.W."/>
            <person name="Challen M.P."/>
            <person name="Grigoriev I.V."/>
            <person name="Martin F."/>
        </authorList>
    </citation>
    <scope>NUCLEOTIDE SEQUENCE [LARGE SCALE GENOMIC DNA]</scope>
    <source>
        <strain evidence="2">JB137-S8 / ATCC MYA-4627 / FGSC 10392</strain>
    </source>
</reference>
<dbReference type="OrthoDB" id="10618637at2759"/>
<dbReference type="Proteomes" id="UP000008493">
    <property type="component" value="Unassembled WGS sequence"/>
</dbReference>
<dbReference type="AlphaFoldDB" id="K5X3G9"/>